<evidence type="ECO:0000256" key="4">
    <source>
        <dbReference type="ARBA" id="ARBA00022989"/>
    </source>
</evidence>
<keyword evidence="5 7" id="KW-0472">Membrane</keyword>
<gene>
    <name evidence="8" type="ORF">BDY21DRAFT_25769</name>
</gene>
<dbReference type="Proteomes" id="UP000799766">
    <property type="component" value="Unassembled WGS sequence"/>
</dbReference>
<sequence>MSTSHSRKDLPPPSTTSYTWDRPPRRYYSPPRTNPPRYYSPPRARRPSHTTSLETTLELFVHTCFLFKAHARVIIRALPITLACIFCPPLAVYQLENQGCSLSFFLNVVLTACFVVPGIVHALTLYIVMGGFEASVGNNWAHLLTPAQLLEMELFFDERLLELEQEGGKGDKGRKESDHSSRGPSGRDENGGGGDGDSGYGDDPDNPGEGPRRGIARPDGTNRNGVSLPSLVFSSTPFYSVLTLPCAQLHL</sequence>
<feature type="region of interest" description="Disordered" evidence="6">
    <location>
        <begin position="1"/>
        <end position="48"/>
    </location>
</feature>
<feature type="compositionally biased region" description="Basic and acidic residues" evidence="6">
    <location>
        <begin position="166"/>
        <end position="190"/>
    </location>
</feature>
<evidence type="ECO:0000256" key="1">
    <source>
        <dbReference type="ARBA" id="ARBA00004370"/>
    </source>
</evidence>
<evidence type="ECO:0000256" key="3">
    <source>
        <dbReference type="ARBA" id="ARBA00022692"/>
    </source>
</evidence>
<accession>A0A6A6P0U0</accession>
<evidence type="ECO:0000256" key="2">
    <source>
        <dbReference type="ARBA" id="ARBA00009530"/>
    </source>
</evidence>
<evidence type="ECO:0000256" key="5">
    <source>
        <dbReference type="ARBA" id="ARBA00023136"/>
    </source>
</evidence>
<feature type="region of interest" description="Disordered" evidence="6">
    <location>
        <begin position="166"/>
        <end position="227"/>
    </location>
</feature>
<evidence type="ECO:0000256" key="7">
    <source>
        <dbReference type="SAM" id="Phobius"/>
    </source>
</evidence>
<feature type="compositionally biased region" description="Basic and acidic residues" evidence="6">
    <location>
        <begin position="1"/>
        <end position="10"/>
    </location>
</feature>
<organism evidence="8 9">
    <name type="scientific">Lineolata rhizophorae</name>
    <dbReference type="NCBI Taxonomy" id="578093"/>
    <lineage>
        <taxon>Eukaryota</taxon>
        <taxon>Fungi</taxon>
        <taxon>Dikarya</taxon>
        <taxon>Ascomycota</taxon>
        <taxon>Pezizomycotina</taxon>
        <taxon>Dothideomycetes</taxon>
        <taxon>Dothideomycetes incertae sedis</taxon>
        <taxon>Lineolatales</taxon>
        <taxon>Lineolataceae</taxon>
        <taxon>Lineolata</taxon>
    </lineage>
</organism>
<name>A0A6A6P0U0_9PEZI</name>
<dbReference type="InterPro" id="IPR000612">
    <property type="entry name" value="PMP3"/>
</dbReference>
<keyword evidence="9" id="KW-1185">Reference proteome</keyword>
<protein>
    <submittedName>
        <fullName evidence="8">Uncharacterized protein</fullName>
    </submittedName>
</protein>
<keyword evidence="3 7" id="KW-0812">Transmembrane</keyword>
<dbReference type="Pfam" id="PF01679">
    <property type="entry name" value="Pmp3"/>
    <property type="match status" value="1"/>
</dbReference>
<evidence type="ECO:0000256" key="6">
    <source>
        <dbReference type="SAM" id="MobiDB-lite"/>
    </source>
</evidence>
<feature type="transmembrane region" description="Helical" evidence="7">
    <location>
        <begin position="73"/>
        <end position="92"/>
    </location>
</feature>
<feature type="compositionally biased region" description="Low complexity" evidence="6">
    <location>
        <begin position="26"/>
        <end position="42"/>
    </location>
</feature>
<evidence type="ECO:0000313" key="8">
    <source>
        <dbReference type="EMBL" id="KAF2457438.1"/>
    </source>
</evidence>
<comment type="similarity">
    <text evidence="2">Belongs to the UPF0057 (PMP3) family.</text>
</comment>
<comment type="subcellular location">
    <subcellularLocation>
        <location evidence="1">Membrane</location>
    </subcellularLocation>
</comment>
<evidence type="ECO:0000313" key="9">
    <source>
        <dbReference type="Proteomes" id="UP000799766"/>
    </source>
</evidence>
<reference evidence="8" key="1">
    <citation type="journal article" date="2020" name="Stud. Mycol.">
        <title>101 Dothideomycetes genomes: a test case for predicting lifestyles and emergence of pathogens.</title>
        <authorList>
            <person name="Haridas S."/>
            <person name="Albert R."/>
            <person name="Binder M."/>
            <person name="Bloem J."/>
            <person name="Labutti K."/>
            <person name="Salamov A."/>
            <person name="Andreopoulos B."/>
            <person name="Baker S."/>
            <person name="Barry K."/>
            <person name="Bills G."/>
            <person name="Bluhm B."/>
            <person name="Cannon C."/>
            <person name="Castanera R."/>
            <person name="Culley D."/>
            <person name="Daum C."/>
            <person name="Ezra D."/>
            <person name="Gonzalez J."/>
            <person name="Henrissat B."/>
            <person name="Kuo A."/>
            <person name="Liang C."/>
            <person name="Lipzen A."/>
            <person name="Lutzoni F."/>
            <person name="Magnuson J."/>
            <person name="Mondo S."/>
            <person name="Nolan M."/>
            <person name="Ohm R."/>
            <person name="Pangilinan J."/>
            <person name="Park H.-J."/>
            <person name="Ramirez L."/>
            <person name="Alfaro M."/>
            <person name="Sun H."/>
            <person name="Tritt A."/>
            <person name="Yoshinaga Y."/>
            <person name="Zwiers L.-H."/>
            <person name="Turgeon B."/>
            <person name="Goodwin S."/>
            <person name="Spatafora J."/>
            <person name="Crous P."/>
            <person name="Grigoriev I."/>
        </authorList>
    </citation>
    <scope>NUCLEOTIDE SEQUENCE</scope>
    <source>
        <strain evidence="8">ATCC 16933</strain>
    </source>
</reference>
<proteinExistence type="inferred from homology"/>
<dbReference type="AlphaFoldDB" id="A0A6A6P0U0"/>
<keyword evidence="4 7" id="KW-1133">Transmembrane helix</keyword>
<feature type="transmembrane region" description="Helical" evidence="7">
    <location>
        <begin position="104"/>
        <end position="128"/>
    </location>
</feature>
<dbReference type="EMBL" id="MU001680">
    <property type="protein sequence ID" value="KAF2457438.1"/>
    <property type="molecule type" value="Genomic_DNA"/>
</dbReference>
<dbReference type="GO" id="GO:0016020">
    <property type="term" value="C:membrane"/>
    <property type="evidence" value="ECO:0007669"/>
    <property type="project" value="UniProtKB-SubCell"/>
</dbReference>